<dbReference type="EMBL" id="KI536661">
    <property type="protein sequence ID" value="ESR56341.1"/>
    <property type="molecule type" value="Genomic_DNA"/>
</dbReference>
<proteinExistence type="predicted"/>
<dbReference type="InterPro" id="IPR035897">
    <property type="entry name" value="Toll_tir_struct_dom_sf"/>
</dbReference>
<dbReference type="PANTHER" id="PTHR32009">
    <property type="entry name" value="TMV RESISTANCE PROTEIN N-LIKE"/>
    <property type="match status" value="1"/>
</dbReference>
<evidence type="ECO:0000259" key="2">
    <source>
        <dbReference type="PROSITE" id="PS50104"/>
    </source>
</evidence>
<keyword evidence="1" id="KW-0520">NAD</keyword>
<dbReference type="InterPro" id="IPR000157">
    <property type="entry name" value="TIR_dom"/>
</dbReference>
<dbReference type="Gramene" id="ESR56341">
    <property type="protein sequence ID" value="ESR56341"/>
    <property type="gene ID" value="CICLE_v10023811mg"/>
</dbReference>
<protein>
    <recommendedName>
        <fullName evidence="2">TIR domain-containing protein</fullName>
    </recommendedName>
</protein>
<dbReference type="InParanoid" id="V4U2H0"/>
<dbReference type="STRING" id="85681.V4U2H0"/>
<dbReference type="KEGG" id="cic:CICLE_v10023811mg"/>
<dbReference type="Gene3D" id="3.40.50.10140">
    <property type="entry name" value="Toll/interleukin-1 receptor homology (TIR) domain"/>
    <property type="match status" value="1"/>
</dbReference>
<evidence type="ECO:0000313" key="3">
    <source>
        <dbReference type="EMBL" id="ESR56341.1"/>
    </source>
</evidence>
<feature type="domain" description="TIR" evidence="2">
    <location>
        <begin position="48"/>
        <end position="199"/>
    </location>
</feature>
<dbReference type="AlphaFoldDB" id="V4U2H0"/>
<keyword evidence="4" id="KW-1185">Reference proteome</keyword>
<dbReference type="Proteomes" id="UP000030687">
    <property type="component" value="Unassembled WGS sequence"/>
</dbReference>
<dbReference type="Pfam" id="PF01582">
    <property type="entry name" value="TIR"/>
    <property type="match status" value="1"/>
</dbReference>
<accession>V4U2H0</accession>
<organism evidence="3 4">
    <name type="scientific">Citrus clementina</name>
    <name type="common">Clementine</name>
    <name type="synonym">Citrus deliciosa x Citrus sinensis</name>
    <dbReference type="NCBI Taxonomy" id="85681"/>
    <lineage>
        <taxon>Eukaryota</taxon>
        <taxon>Viridiplantae</taxon>
        <taxon>Streptophyta</taxon>
        <taxon>Embryophyta</taxon>
        <taxon>Tracheophyta</taxon>
        <taxon>Spermatophyta</taxon>
        <taxon>Magnoliopsida</taxon>
        <taxon>eudicotyledons</taxon>
        <taxon>Gunneridae</taxon>
        <taxon>Pentapetalae</taxon>
        <taxon>rosids</taxon>
        <taxon>malvids</taxon>
        <taxon>Sapindales</taxon>
        <taxon>Rutaceae</taxon>
        <taxon>Aurantioideae</taxon>
        <taxon>Citrus</taxon>
    </lineage>
</organism>
<gene>
    <name evidence="3" type="ORF">CICLE_v10023811mg</name>
</gene>
<reference evidence="3 4" key="1">
    <citation type="submission" date="2013-10" db="EMBL/GenBank/DDBJ databases">
        <authorList>
            <consortium name="International Citrus Genome Consortium"/>
            <person name="Jenkins J."/>
            <person name="Schmutz J."/>
            <person name="Prochnik S."/>
            <person name="Rokhsar D."/>
            <person name="Gmitter F."/>
            <person name="Ollitrault P."/>
            <person name="Machado M."/>
            <person name="Talon M."/>
            <person name="Wincker P."/>
            <person name="Jaillon O."/>
            <person name="Morgante M."/>
        </authorList>
    </citation>
    <scope>NUCLEOTIDE SEQUENCE</scope>
    <source>
        <strain evidence="4">cv. Clemenules</strain>
    </source>
</reference>
<dbReference type="PROSITE" id="PS50104">
    <property type="entry name" value="TIR"/>
    <property type="match status" value="1"/>
</dbReference>
<dbReference type="SMART" id="SM00255">
    <property type="entry name" value="TIR"/>
    <property type="match status" value="1"/>
</dbReference>
<sequence>MGIIVGWIQLWYGTWYHNFTLMSSMKIGLHTHLLQPPPQKKKNFTAKSKYDVFLSFRGKDTGIGIRDHLAAALRRKQIELFIDDEQEPQKGDEISPAVSKAIETSAVSIIIFSKNYAYSTWCLDELVRILDCKKRNGQTVVPVFYKVDPSAVRKQRGSFGEAFVHHESNFSDKVRVQKWRDSLTLASNISGFHDSRSFR</sequence>
<dbReference type="PANTHER" id="PTHR32009:SF106">
    <property type="entry name" value="TIR DOMAIN-CONTAINING PROTEIN"/>
    <property type="match status" value="1"/>
</dbReference>
<dbReference type="GO" id="GO:0007165">
    <property type="term" value="P:signal transduction"/>
    <property type="evidence" value="ECO:0007669"/>
    <property type="project" value="InterPro"/>
</dbReference>
<dbReference type="SUPFAM" id="SSF52200">
    <property type="entry name" value="Toll/Interleukin receptor TIR domain"/>
    <property type="match status" value="1"/>
</dbReference>
<dbReference type="FunFam" id="3.40.50.10140:FF:000007">
    <property type="entry name" value="Disease resistance protein (TIR-NBS-LRR class)"/>
    <property type="match status" value="1"/>
</dbReference>
<evidence type="ECO:0000256" key="1">
    <source>
        <dbReference type="ARBA" id="ARBA00023027"/>
    </source>
</evidence>
<dbReference type="OMA" id="FQHEVEY"/>
<evidence type="ECO:0000313" key="4">
    <source>
        <dbReference type="Proteomes" id="UP000030687"/>
    </source>
</evidence>
<name>V4U2H0_CITCL</name>